<dbReference type="InterPro" id="IPR001841">
    <property type="entry name" value="Znf_RING"/>
</dbReference>
<dbReference type="Gene3D" id="3.30.40.10">
    <property type="entry name" value="Zinc/RING finger domain, C3HC4 (zinc finger)"/>
    <property type="match status" value="1"/>
</dbReference>
<gene>
    <name evidence="15" type="ORF">QJS04_geneDACA001241</name>
</gene>
<keyword evidence="6" id="KW-0479">Metal-binding</keyword>
<keyword evidence="10" id="KW-1133">Transmembrane helix</keyword>
<keyword evidence="16" id="KW-1185">Reference proteome</keyword>
<feature type="signal peptide" evidence="13">
    <location>
        <begin position="1"/>
        <end position="20"/>
    </location>
</feature>
<dbReference type="GO" id="GO:0000325">
    <property type="term" value="C:plant-type vacuole"/>
    <property type="evidence" value="ECO:0007669"/>
    <property type="project" value="TreeGrafter"/>
</dbReference>
<keyword evidence="8" id="KW-0833">Ubl conjugation pathway</keyword>
<keyword evidence="7 12" id="KW-0863">Zinc-finger</keyword>
<comment type="caution">
    <text evidence="15">The sequence shown here is derived from an EMBL/GenBank/DDBJ whole genome shotgun (WGS) entry which is preliminary data.</text>
</comment>
<evidence type="ECO:0000313" key="16">
    <source>
        <dbReference type="Proteomes" id="UP001179952"/>
    </source>
</evidence>
<keyword evidence="9" id="KW-0862">Zinc</keyword>
<keyword evidence="13" id="KW-0732">Signal</keyword>
<evidence type="ECO:0000256" key="6">
    <source>
        <dbReference type="ARBA" id="ARBA00022723"/>
    </source>
</evidence>
<evidence type="ECO:0000256" key="3">
    <source>
        <dbReference type="ARBA" id="ARBA00012483"/>
    </source>
</evidence>
<evidence type="ECO:0000256" key="7">
    <source>
        <dbReference type="ARBA" id="ARBA00022771"/>
    </source>
</evidence>
<keyword evidence="5" id="KW-0812">Transmembrane</keyword>
<evidence type="ECO:0000313" key="15">
    <source>
        <dbReference type="EMBL" id="KAK1261437.1"/>
    </source>
</evidence>
<evidence type="ECO:0000256" key="4">
    <source>
        <dbReference type="ARBA" id="ARBA00022679"/>
    </source>
</evidence>
<evidence type="ECO:0000256" key="2">
    <source>
        <dbReference type="ARBA" id="ARBA00004141"/>
    </source>
</evidence>
<accession>A0AAV9ABF0</accession>
<comment type="subcellular location">
    <subcellularLocation>
        <location evidence="2">Membrane</location>
        <topology evidence="2">Multi-pass membrane protein</topology>
    </subcellularLocation>
</comment>
<evidence type="ECO:0000256" key="1">
    <source>
        <dbReference type="ARBA" id="ARBA00000900"/>
    </source>
</evidence>
<dbReference type="EMBL" id="JAUJYN010000010">
    <property type="protein sequence ID" value="KAK1261437.1"/>
    <property type="molecule type" value="Genomic_DNA"/>
</dbReference>
<feature type="domain" description="RING-type" evidence="14">
    <location>
        <begin position="31"/>
        <end position="72"/>
    </location>
</feature>
<evidence type="ECO:0000256" key="8">
    <source>
        <dbReference type="ARBA" id="ARBA00022786"/>
    </source>
</evidence>
<dbReference type="PROSITE" id="PS50089">
    <property type="entry name" value="ZF_RING_2"/>
    <property type="match status" value="1"/>
</dbReference>
<dbReference type="PANTHER" id="PTHR45977">
    <property type="entry name" value="TARGET OF ERK KINASE MPK-1"/>
    <property type="match status" value="1"/>
</dbReference>
<evidence type="ECO:0000256" key="10">
    <source>
        <dbReference type="ARBA" id="ARBA00022989"/>
    </source>
</evidence>
<dbReference type="SUPFAM" id="SSF57850">
    <property type="entry name" value="RING/U-box"/>
    <property type="match status" value="1"/>
</dbReference>
<keyword evidence="4" id="KW-0808">Transferase</keyword>
<proteinExistence type="predicted"/>
<evidence type="ECO:0000256" key="5">
    <source>
        <dbReference type="ARBA" id="ARBA00022692"/>
    </source>
</evidence>
<dbReference type="PANTHER" id="PTHR45977:SF13">
    <property type="entry name" value="GB|AAF27103.1"/>
    <property type="match status" value="1"/>
</dbReference>
<dbReference type="GO" id="GO:0008270">
    <property type="term" value="F:zinc ion binding"/>
    <property type="evidence" value="ECO:0007669"/>
    <property type="project" value="UniProtKB-KW"/>
</dbReference>
<dbReference type="GO" id="GO:0016020">
    <property type="term" value="C:membrane"/>
    <property type="evidence" value="ECO:0007669"/>
    <property type="project" value="UniProtKB-SubCell"/>
</dbReference>
<evidence type="ECO:0000259" key="14">
    <source>
        <dbReference type="PROSITE" id="PS50089"/>
    </source>
</evidence>
<dbReference type="GO" id="GO:0061630">
    <property type="term" value="F:ubiquitin protein ligase activity"/>
    <property type="evidence" value="ECO:0007669"/>
    <property type="project" value="UniProtKB-EC"/>
</dbReference>
<organism evidence="15 16">
    <name type="scientific">Acorus gramineus</name>
    <name type="common">Dwarf sweet flag</name>
    <dbReference type="NCBI Taxonomy" id="55184"/>
    <lineage>
        <taxon>Eukaryota</taxon>
        <taxon>Viridiplantae</taxon>
        <taxon>Streptophyta</taxon>
        <taxon>Embryophyta</taxon>
        <taxon>Tracheophyta</taxon>
        <taxon>Spermatophyta</taxon>
        <taxon>Magnoliopsida</taxon>
        <taxon>Liliopsida</taxon>
        <taxon>Acoraceae</taxon>
        <taxon>Acorus</taxon>
    </lineage>
</organism>
<keyword evidence="11" id="KW-0472">Membrane</keyword>
<name>A0AAV9ABF0_ACOGR</name>
<dbReference type="EC" id="2.3.2.27" evidence="3"/>
<evidence type="ECO:0000256" key="13">
    <source>
        <dbReference type="SAM" id="SignalP"/>
    </source>
</evidence>
<comment type="catalytic activity">
    <reaction evidence="1">
        <text>S-ubiquitinyl-[E2 ubiquitin-conjugating enzyme]-L-cysteine + [acceptor protein]-L-lysine = [E2 ubiquitin-conjugating enzyme]-L-cysteine + N(6)-ubiquitinyl-[acceptor protein]-L-lysine.</text>
        <dbReference type="EC" id="2.3.2.27"/>
    </reaction>
</comment>
<feature type="chain" id="PRO_5044001242" description="RING-type E3 ubiquitin transferase" evidence="13">
    <location>
        <begin position="21"/>
        <end position="99"/>
    </location>
</feature>
<dbReference type="InterPro" id="IPR013083">
    <property type="entry name" value="Znf_RING/FYVE/PHD"/>
</dbReference>
<reference evidence="15" key="1">
    <citation type="journal article" date="2023" name="Nat. Commun.">
        <title>Diploid and tetraploid genomes of Acorus and the evolution of monocots.</title>
        <authorList>
            <person name="Ma L."/>
            <person name="Liu K.W."/>
            <person name="Li Z."/>
            <person name="Hsiao Y.Y."/>
            <person name="Qi Y."/>
            <person name="Fu T."/>
            <person name="Tang G.D."/>
            <person name="Zhang D."/>
            <person name="Sun W.H."/>
            <person name="Liu D.K."/>
            <person name="Li Y."/>
            <person name="Chen G.Z."/>
            <person name="Liu X.D."/>
            <person name="Liao X.Y."/>
            <person name="Jiang Y.T."/>
            <person name="Yu X."/>
            <person name="Hao Y."/>
            <person name="Huang J."/>
            <person name="Zhao X.W."/>
            <person name="Ke S."/>
            <person name="Chen Y.Y."/>
            <person name="Wu W.L."/>
            <person name="Hsu J.L."/>
            <person name="Lin Y.F."/>
            <person name="Huang M.D."/>
            <person name="Li C.Y."/>
            <person name="Huang L."/>
            <person name="Wang Z.W."/>
            <person name="Zhao X."/>
            <person name="Zhong W.Y."/>
            <person name="Peng D.H."/>
            <person name="Ahmad S."/>
            <person name="Lan S."/>
            <person name="Zhang J.S."/>
            <person name="Tsai W.C."/>
            <person name="Van de Peer Y."/>
            <person name="Liu Z.J."/>
        </authorList>
    </citation>
    <scope>NUCLEOTIDE SEQUENCE</scope>
    <source>
        <strain evidence="15">SCP</strain>
    </source>
</reference>
<dbReference type="Pfam" id="PF13639">
    <property type="entry name" value="zf-RING_2"/>
    <property type="match status" value="1"/>
</dbReference>
<dbReference type="Proteomes" id="UP001179952">
    <property type="component" value="Unassembled WGS sequence"/>
</dbReference>
<protein>
    <recommendedName>
        <fullName evidence="3">RING-type E3 ubiquitin transferase</fullName>
        <ecNumber evidence="3">2.3.2.27</ecNumber>
    </recommendedName>
</protein>
<sequence>MKGFLSFIYALIQSMYCSRADTTLVVEGESCCVCLSSLVKGVGSRQLRCGHSFHSTCIERWFSCRRTCPLCRFCCDEEIGFRREDKLMEEMMMWFMAGY</sequence>
<evidence type="ECO:0000256" key="9">
    <source>
        <dbReference type="ARBA" id="ARBA00022833"/>
    </source>
</evidence>
<evidence type="ECO:0000256" key="11">
    <source>
        <dbReference type="ARBA" id="ARBA00023136"/>
    </source>
</evidence>
<evidence type="ECO:0000256" key="12">
    <source>
        <dbReference type="PROSITE-ProRule" id="PRU00175"/>
    </source>
</evidence>
<reference evidence="15" key="2">
    <citation type="submission" date="2023-06" db="EMBL/GenBank/DDBJ databases">
        <authorList>
            <person name="Ma L."/>
            <person name="Liu K.-W."/>
            <person name="Li Z."/>
            <person name="Hsiao Y.-Y."/>
            <person name="Qi Y."/>
            <person name="Fu T."/>
            <person name="Tang G."/>
            <person name="Zhang D."/>
            <person name="Sun W.-H."/>
            <person name="Liu D.-K."/>
            <person name="Li Y."/>
            <person name="Chen G.-Z."/>
            <person name="Liu X.-D."/>
            <person name="Liao X.-Y."/>
            <person name="Jiang Y.-T."/>
            <person name="Yu X."/>
            <person name="Hao Y."/>
            <person name="Huang J."/>
            <person name="Zhao X.-W."/>
            <person name="Ke S."/>
            <person name="Chen Y.-Y."/>
            <person name="Wu W.-L."/>
            <person name="Hsu J.-L."/>
            <person name="Lin Y.-F."/>
            <person name="Huang M.-D."/>
            <person name="Li C.-Y."/>
            <person name="Huang L."/>
            <person name="Wang Z.-W."/>
            <person name="Zhao X."/>
            <person name="Zhong W.-Y."/>
            <person name="Peng D.-H."/>
            <person name="Ahmad S."/>
            <person name="Lan S."/>
            <person name="Zhang J.-S."/>
            <person name="Tsai W.-C."/>
            <person name="Van De Peer Y."/>
            <person name="Liu Z.-J."/>
        </authorList>
    </citation>
    <scope>NUCLEOTIDE SEQUENCE</scope>
    <source>
        <strain evidence="15">SCP</strain>
        <tissue evidence="15">Leaves</tissue>
    </source>
</reference>
<dbReference type="AlphaFoldDB" id="A0AAV9ABF0"/>
<dbReference type="GO" id="GO:0006511">
    <property type="term" value="P:ubiquitin-dependent protein catabolic process"/>
    <property type="evidence" value="ECO:0007669"/>
    <property type="project" value="TreeGrafter"/>
</dbReference>
<dbReference type="SMART" id="SM00184">
    <property type="entry name" value="RING"/>
    <property type="match status" value="1"/>
</dbReference>
<dbReference type="GO" id="GO:0016567">
    <property type="term" value="P:protein ubiquitination"/>
    <property type="evidence" value="ECO:0007669"/>
    <property type="project" value="TreeGrafter"/>
</dbReference>